<gene>
    <name evidence="1" type="ORF">C7C56_023825</name>
</gene>
<dbReference type="Proteomes" id="UP000241421">
    <property type="component" value="Unassembled WGS sequence"/>
</dbReference>
<evidence type="ECO:0000313" key="1">
    <source>
        <dbReference type="EMBL" id="PWF41893.1"/>
    </source>
</evidence>
<proteinExistence type="predicted"/>
<dbReference type="AlphaFoldDB" id="A0A2U2HEC3"/>
<comment type="caution">
    <text evidence="1">The sequence shown here is derived from an EMBL/GenBank/DDBJ whole genome shotgun (WGS) entry which is preliminary data.</text>
</comment>
<protein>
    <submittedName>
        <fullName evidence="1">Uncharacterized protein</fullName>
    </submittedName>
</protein>
<accession>A0A2U2HEC3</accession>
<evidence type="ECO:0000313" key="2">
    <source>
        <dbReference type="Proteomes" id="UP000241421"/>
    </source>
</evidence>
<name>A0A2U2HEC3_9BURK</name>
<dbReference type="EMBL" id="PXWF02000306">
    <property type="protein sequence ID" value="PWF41893.1"/>
    <property type="molecule type" value="Genomic_DNA"/>
</dbReference>
<dbReference type="SUPFAM" id="SSF48431">
    <property type="entry name" value="Lipovitellin-phosvitin complex, superhelical domain"/>
    <property type="match status" value="1"/>
</dbReference>
<dbReference type="InterPro" id="IPR011030">
    <property type="entry name" value="Lipovitellin_superhlx_dom"/>
</dbReference>
<keyword evidence="2" id="KW-1185">Reference proteome</keyword>
<sequence length="417" mass="45731">MQEGRPMAGNFRVESAEDIRPLQIRIRGSRGLVRVELVNGFQPGARYHFRYLPAHGVWQHPDHLTVAIDNGVVHTAGEYAIKLAPRPIYKVSSVPTSSGSCFEPSPAVVQEFTYAIPAQLANYREFLSYAVDDFTVLRPKPPKPPKFNFIAGWPYEPELYDSGWAPGSASRVDPEYSAQRNAVRAACGNRLTRVRMSGMVGFPEVDDKFYRTAAVQFDMRANVEGGCGELEALLRTMRNRPPERVLRQVCGTVLGSDFKYGGIGLADVGMVQWTLALSFLYQMSPTCNIVALAHLWQAEQNVPDAEALKALAAALQPAFERADPALRNQTAHALAYLAAELPESSRRRVAPPLLTPLIGALIEDLESSHPNRPDELARLILWGGALPPALRLRVQAIAGGRTSAAPHAKVLLAGLPR</sequence>
<organism evidence="1 2">
    <name type="scientific">Massilia glaciei</name>
    <dbReference type="NCBI Taxonomy" id="1524097"/>
    <lineage>
        <taxon>Bacteria</taxon>
        <taxon>Pseudomonadati</taxon>
        <taxon>Pseudomonadota</taxon>
        <taxon>Betaproteobacteria</taxon>
        <taxon>Burkholderiales</taxon>
        <taxon>Oxalobacteraceae</taxon>
        <taxon>Telluria group</taxon>
        <taxon>Massilia</taxon>
    </lineage>
</organism>
<reference evidence="1 2" key="1">
    <citation type="submission" date="2018-04" db="EMBL/GenBank/DDBJ databases">
        <title>Massilia violaceinigra sp. nov., a novel purple-pigmented bacterium isolated from Tianshan glacier, Xinjiang, China.</title>
        <authorList>
            <person name="Wang H."/>
        </authorList>
    </citation>
    <scope>NUCLEOTIDE SEQUENCE [LARGE SCALE GENOMIC DNA]</scope>
    <source>
        <strain evidence="1 2">B448-2</strain>
    </source>
</reference>